<proteinExistence type="predicted"/>
<protein>
    <submittedName>
        <fullName evidence="1">Uncharacterized protein</fullName>
    </submittedName>
</protein>
<accession>A0A146JX90</accession>
<evidence type="ECO:0000313" key="1">
    <source>
        <dbReference type="EMBL" id="JAP89107.1"/>
    </source>
</evidence>
<feature type="non-terminal residue" evidence="1">
    <location>
        <position position="1"/>
    </location>
</feature>
<dbReference type="EMBL" id="GDID01007499">
    <property type="protein sequence ID" value="JAP89107.1"/>
    <property type="molecule type" value="Transcribed_RNA"/>
</dbReference>
<name>A0A146JX90_9EUKA</name>
<sequence length="364" mass="42441">LLEIKIPMVADLEHYILQKDIAKVRILKPLSKRLKISKEIKFSEYKSLLNADDYMVCLNLFIVSEECANFFVIKNEILLTKLKKLITHANVDQIKNIEKLSPFFEDLKSAKFDTNKLTLLQEHKFYNFMADLVKMKPCLDYFVEQMQLYKITHFLGQKLLNLQSEDEKLSMLIEKANLQEIGGEMASMQFNEEDWRFIASLSQDALLKNFELAIQILPTCKNELVFDKIGFLLANMKLKQEYQQIFMDSFAMNGFNFTEKSNIQVYINAIQQQQDKAEILQILQNNQAKADDNQSRQQNAIIKAIISNQLKTKRMIQTTNQEMAKQLEDVLHGIKNDILIIKQDLNTKYKEIDTAFGVLNKMLE</sequence>
<reference evidence="1" key="1">
    <citation type="submission" date="2015-07" db="EMBL/GenBank/DDBJ databases">
        <title>Adaptation to a free-living lifestyle via gene acquisitions in the diplomonad Trepomonas sp. PC1.</title>
        <authorList>
            <person name="Xu F."/>
            <person name="Jerlstrom-Hultqvist J."/>
            <person name="Kolisko M."/>
            <person name="Simpson A.G.B."/>
            <person name="Roger A.J."/>
            <person name="Svard S.G."/>
            <person name="Andersson J.O."/>
        </authorList>
    </citation>
    <scope>NUCLEOTIDE SEQUENCE</scope>
    <source>
        <strain evidence="1">PC1</strain>
    </source>
</reference>
<dbReference type="AlphaFoldDB" id="A0A146JX90"/>
<organism evidence="1">
    <name type="scientific">Trepomonas sp. PC1</name>
    <dbReference type="NCBI Taxonomy" id="1076344"/>
    <lineage>
        <taxon>Eukaryota</taxon>
        <taxon>Metamonada</taxon>
        <taxon>Diplomonadida</taxon>
        <taxon>Hexamitidae</taxon>
        <taxon>Hexamitinae</taxon>
        <taxon>Trepomonas</taxon>
    </lineage>
</organism>
<gene>
    <name evidence="1" type="ORF">TPC1_31398</name>
</gene>